<dbReference type="EMBL" id="JADIMW010000068">
    <property type="protein sequence ID" value="MBO8438530.1"/>
    <property type="molecule type" value="Genomic_DNA"/>
</dbReference>
<comment type="caution">
    <text evidence="2">The sequence shown here is derived from an EMBL/GenBank/DDBJ whole genome shotgun (WGS) entry which is preliminary data.</text>
</comment>
<sequence length="211" mass="24684">MDGYVYGKNSVEFVTVGAEFCAFVERARSMSRDEFTDKLTKLLPLLYLKASLITPEEYYVDYPERFVTEEIYNDIRCAIENLLGIHDAYLEVFVEDMQYSDTPITAFISEDIADIYQDIKDFLSIYRLGDDDLSRAALTECIESFKEYWGQKIANVMRPLHSLCYSESDDDENYDERNDTETLYQEDDDEECDCGDGKHGHECHCRHEHER</sequence>
<protein>
    <submittedName>
        <fullName evidence="2">DUF5063 domain-containing protein</fullName>
    </submittedName>
</protein>
<dbReference type="InterPro" id="IPR032025">
    <property type="entry name" value="DUF5063"/>
</dbReference>
<accession>A0A9D9H438</accession>
<dbReference type="Pfam" id="PF16702">
    <property type="entry name" value="DUF5063"/>
    <property type="match status" value="1"/>
</dbReference>
<dbReference type="Gene3D" id="1.20.120.1550">
    <property type="entry name" value="Protein of unknown function DUF5063"/>
    <property type="match status" value="1"/>
</dbReference>
<feature type="region of interest" description="Disordered" evidence="1">
    <location>
        <begin position="168"/>
        <end position="201"/>
    </location>
</feature>
<organism evidence="2 3">
    <name type="scientific">Candidatus Caccoplasma merdipullorum</name>
    <dbReference type="NCBI Taxonomy" id="2840718"/>
    <lineage>
        <taxon>Bacteria</taxon>
        <taxon>Pseudomonadati</taxon>
        <taxon>Bacteroidota</taxon>
        <taxon>Bacteroidia</taxon>
        <taxon>Bacteroidales</taxon>
        <taxon>Bacteroidaceae</taxon>
        <taxon>Bacteroidaceae incertae sedis</taxon>
        <taxon>Candidatus Caccoplasma</taxon>
    </lineage>
</organism>
<dbReference type="InterPro" id="IPR038312">
    <property type="entry name" value="DUF5063_sf"/>
</dbReference>
<evidence type="ECO:0000313" key="2">
    <source>
        <dbReference type="EMBL" id="MBO8438530.1"/>
    </source>
</evidence>
<dbReference type="AlphaFoldDB" id="A0A9D9H438"/>
<proteinExistence type="predicted"/>
<gene>
    <name evidence="2" type="ORF">IAC54_06495</name>
</gene>
<dbReference type="Proteomes" id="UP000823636">
    <property type="component" value="Unassembled WGS sequence"/>
</dbReference>
<evidence type="ECO:0000256" key="1">
    <source>
        <dbReference type="SAM" id="MobiDB-lite"/>
    </source>
</evidence>
<evidence type="ECO:0000313" key="3">
    <source>
        <dbReference type="Proteomes" id="UP000823636"/>
    </source>
</evidence>
<reference evidence="2" key="2">
    <citation type="journal article" date="2021" name="PeerJ">
        <title>Extensive microbial diversity within the chicken gut microbiome revealed by metagenomics and culture.</title>
        <authorList>
            <person name="Gilroy R."/>
            <person name="Ravi A."/>
            <person name="Getino M."/>
            <person name="Pursley I."/>
            <person name="Horton D.L."/>
            <person name="Alikhan N.F."/>
            <person name="Baker D."/>
            <person name="Gharbi K."/>
            <person name="Hall N."/>
            <person name="Watson M."/>
            <person name="Adriaenssens E.M."/>
            <person name="Foster-Nyarko E."/>
            <person name="Jarju S."/>
            <person name="Secka A."/>
            <person name="Antonio M."/>
            <person name="Oren A."/>
            <person name="Chaudhuri R.R."/>
            <person name="La Ragione R."/>
            <person name="Hildebrand F."/>
            <person name="Pallen M.J."/>
        </authorList>
    </citation>
    <scope>NUCLEOTIDE SEQUENCE</scope>
    <source>
        <strain evidence="2">G3-4614</strain>
    </source>
</reference>
<name>A0A9D9H438_9BACT</name>
<reference evidence="2" key="1">
    <citation type="submission" date="2020-10" db="EMBL/GenBank/DDBJ databases">
        <authorList>
            <person name="Gilroy R."/>
        </authorList>
    </citation>
    <scope>NUCLEOTIDE SEQUENCE</scope>
    <source>
        <strain evidence="2">G3-4614</strain>
    </source>
</reference>
<feature type="compositionally biased region" description="Acidic residues" evidence="1">
    <location>
        <begin position="184"/>
        <end position="194"/>
    </location>
</feature>